<accession>A0A9P4PPW6</accession>
<dbReference type="Proteomes" id="UP000799764">
    <property type="component" value="Unassembled WGS sequence"/>
</dbReference>
<gene>
    <name evidence="1" type="ORF">P171DRAFT_429558</name>
</gene>
<organism evidence="1 2">
    <name type="scientific">Karstenula rhodostoma CBS 690.94</name>
    <dbReference type="NCBI Taxonomy" id="1392251"/>
    <lineage>
        <taxon>Eukaryota</taxon>
        <taxon>Fungi</taxon>
        <taxon>Dikarya</taxon>
        <taxon>Ascomycota</taxon>
        <taxon>Pezizomycotina</taxon>
        <taxon>Dothideomycetes</taxon>
        <taxon>Pleosporomycetidae</taxon>
        <taxon>Pleosporales</taxon>
        <taxon>Massarineae</taxon>
        <taxon>Didymosphaeriaceae</taxon>
        <taxon>Karstenula</taxon>
    </lineage>
</organism>
<evidence type="ECO:0000313" key="1">
    <source>
        <dbReference type="EMBL" id="KAF2447972.1"/>
    </source>
</evidence>
<name>A0A9P4PPW6_9PLEO</name>
<proteinExistence type="predicted"/>
<protein>
    <submittedName>
        <fullName evidence="1">Uncharacterized protein</fullName>
    </submittedName>
</protein>
<reference evidence="1" key="1">
    <citation type="journal article" date="2020" name="Stud. Mycol.">
        <title>101 Dothideomycetes genomes: a test case for predicting lifestyles and emergence of pathogens.</title>
        <authorList>
            <person name="Haridas S."/>
            <person name="Albert R."/>
            <person name="Binder M."/>
            <person name="Bloem J."/>
            <person name="Labutti K."/>
            <person name="Salamov A."/>
            <person name="Andreopoulos B."/>
            <person name="Baker S."/>
            <person name="Barry K."/>
            <person name="Bills G."/>
            <person name="Bluhm B."/>
            <person name="Cannon C."/>
            <person name="Castanera R."/>
            <person name="Culley D."/>
            <person name="Daum C."/>
            <person name="Ezra D."/>
            <person name="Gonzalez J."/>
            <person name="Henrissat B."/>
            <person name="Kuo A."/>
            <person name="Liang C."/>
            <person name="Lipzen A."/>
            <person name="Lutzoni F."/>
            <person name="Magnuson J."/>
            <person name="Mondo S."/>
            <person name="Nolan M."/>
            <person name="Ohm R."/>
            <person name="Pangilinan J."/>
            <person name="Park H.-J."/>
            <person name="Ramirez L."/>
            <person name="Alfaro M."/>
            <person name="Sun H."/>
            <person name="Tritt A."/>
            <person name="Yoshinaga Y."/>
            <person name="Zwiers L.-H."/>
            <person name="Turgeon B."/>
            <person name="Goodwin S."/>
            <person name="Spatafora J."/>
            <person name="Crous P."/>
            <person name="Grigoriev I."/>
        </authorList>
    </citation>
    <scope>NUCLEOTIDE SEQUENCE</scope>
    <source>
        <strain evidence="1">CBS 690.94</strain>
    </source>
</reference>
<keyword evidence="2" id="KW-1185">Reference proteome</keyword>
<evidence type="ECO:0000313" key="2">
    <source>
        <dbReference type="Proteomes" id="UP000799764"/>
    </source>
</evidence>
<sequence>MKRSEAIVRTGLESTIHPPLPHGTLTQQPNQSCRPANSYIRCLKHPRGHPGKWLSRLLLASVLLSDDQHIPWRGR</sequence>
<dbReference type="AlphaFoldDB" id="A0A9P4PPW6"/>
<comment type="caution">
    <text evidence="1">The sequence shown here is derived from an EMBL/GenBank/DDBJ whole genome shotgun (WGS) entry which is preliminary data.</text>
</comment>
<dbReference type="EMBL" id="MU001496">
    <property type="protein sequence ID" value="KAF2447972.1"/>
    <property type="molecule type" value="Genomic_DNA"/>
</dbReference>